<accession>A0ABV9G2T8</accession>
<name>A0ABV9G2T8_9ACTN</name>
<dbReference type="Proteomes" id="UP001595993">
    <property type="component" value="Unassembled WGS sequence"/>
</dbReference>
<evidence type="ECO:0008006" key="3">
    <source>
        <dbReference type="Google" id="ProtNLM"/>
    </source>
</evidence>
<proteinExistence type="predicted"/>
<evidence type="ECO:0000313" key="1">
    <source>
        <dbReference type="EMBL" id="MFC4607405.1"/>
    </source>
</evidence>
<evidence type="ECO:0000313" key="2">
    <source>
        <dbReference type="Proteomes" id="UP001595993"/>
    </source>
</evidence>
<keyword evidence="2" id="KW-1185">Reference proteome</keyword>
<sequence length="58" mass="6703">MEGICSLLRRGWISNVAFITTPEHLIRTFRHDLRKIHYRSDPIDGCLARALTRTHAAD</sequence>
<reference evidence="2" key="1">
    <citation type="journal article" date="2019" name="Int. J. Syst. Evol. Microbiol.">
        <title>The Global Catalogue of Microorganisms (GCM) 10K type strain sequencing project: providing services to taxonomists for standard genome sequencing and annotation.</title>
        <authorList>
            <consortium name="The Broad Institute Genomics Platform"/>
            <consortium name="The Broad Institute Genome Sequencing Center for Infectious Disease"/>
            <person name="Wu L."/>
            <person name="Ma J."/>
        </authorList>
    </citation>
    <scope>NUCLEOTIDE SEQUENCE [LARGE SCALE GENOMIC DNA]</scope>
    <source>
        <strain evidence="2">CGMCC 4.7139</strain>
    </source>
</reference>
<dbReference type="EMBL" id="JBHSFE010000007">
    <property type="protein sequence ID" value="MFC4607405.1"/>
    <property type="molecule type" value="Genomic_DNA"/>
</dbReference>
<gene>
    <name evidence="1" type="ORF">ACFO9E_06195</name>
</gene>
<organism evidence="1 2">
    <name type="scientific">Streptomyces maoxianensis</name>
    <dbReference type="NCBI Taxonomy" id="1459942"/>
    <lineage>
        <taxon>Bacteria</taxon>
        <taxon>Bacillati</taxon>
        <taxon>Actinomycetota</taxon>
        <taxon>Actinomycetes</taxon>
        <taxon>Kitasatosporales</taxon>
        <taxon>Streptomycetaceae</taxon>
        <taxon>Streptomyces</taxon>
    </lineage>
</organism>
<dbReference type="RefSeq" id="WP_381192377.1">
    <property type="nucleotide sequence ID" value="NZ_JBHSFE010000007.1"/>
</dbReference>
<protein>
    <recommendedName>
        <fullName evidence="3">Transposase</fullName>
    </recommendedName>
</protein>
<comment type="caution">
    <text evidence="1">The sequence shown here is derived from an EMBL/GenBank/DDBJ whole genome shotgun (WGS) entry which is preliminary data.</text>
</comment>